<dbReference type="SUPFAM" id="SSF52317">
    <property type="entry name" value="Class I glutamine amidotransferase-like"/>
    <property type="match status" value="1"/>
</dbReference>
<evidence type="ECO:0000313" key="3">
    <source>
        <dbReference type="Proteomes" id="UP001486808"/>
    </source>
</evidence>
<dbReference type="Gene3D" id="3.40.50.880">
    <property type="match status" value="1"/>
</dbReference>
<evidence type="ECO:0000259" key="1">
    <source>
        <dbReference type="Pfam" id="PF00117"/>
    </source>
</evidence>
<dbReference type="PROSITE" id="PS51273">
    <property type="entry name" value="GATASE_TYPE_1"/>
    <property type="match status" value="1"/>
</dbReference>
<dbReference type="InterPro" id="IPR029062">
    <property type="entry name" value="Class_I_gatase-like"/>
</dbReference>
<sequence>MMKVGLLQCDDVREDLRAVHGNYPEMFERPLRARLPDMDYRVYRAHDGELPSSVDSCDVYLTTGSKFGVYDGLPWIDALQTFVLQLWTAGKPLVGICFGHQLMARTLGGQVLKSPKGWGVGMSFNDVLVHKQWMKPATSALDLIVSHQDQVVQLPPQAEVLASSDFCPYYLLQYGEHFLSVQGHPEFCKAYSADLMTAREASIPPTRLRAGRASLAAEVDDQVMLDWIVSFLQYAR</sequence>
<dbReference type="PANTHER" id="PTHR42695:SF5">
    <property type="entry name" value="GLUTAMINE AMIDOTRANSFERASE YLR126C-RELATED"/>
    <property type="match status" value="1"/>
</dbReference>
<proteinExistence type="predicted"/>
<dbReference type="CDD" id="cd01741">
    <property type="entry name" value="GATase1_1"/>
    <property type="match status" value="1"/>
</dbReference>
<dbReference type="EMBL" id="BAABWD010000001">
    <property type="protein sequence ID" value="GAA6129895.1"/>
    <property type="molecule type" value="Genomic_DNA"/>
</dbReference>
<dbReference type="PANTHER" id="PTHR42695">
    <property type="entry name" value="GLUTAMINE AMIDOTRANSFERASE YLR126C-RELATED"/>
    <property type="match status" value="1"/>
</dbReference>
<comment type="caution">
    <text evidence="2">The sequence shown here is derived from an EMBL/GenBank/DDBJ whole genome shotgun (WGS) entry which is preliminary data.</text>
</comment>
<dbReference type="Proteomes" id="UP001486808">
    <property type="component" value="Unassembled WGS sequence"/>
</dbReference>
<organism evidence="2 3">
    <name type="scientific">Halopseudomonas sabulinigri</name>
    <dbReference type="NCBI Taxonomy" id="472181"/>
    <lineage>
        <taxon>Bacteria</taxon>
        <taxon>Pseudomonadati</taxon>
        <taxon>Pseudomonadota</taxon>
        <taxon>Gammaproteobacteria</taxon>
        <taxon>Pseudomonadales</taxon>
        <taxon>Pseudomonadaceae</taxon>
        <taxon>Halopseudomonas</taxon>
    </lineage>
</organism>
<dbReference type="RefSeq" id="WP_353385781.1">
    <property type="nucleotide sequence ID" value="NZ_BAABWD010000001.1"/>
</dbReference>
<dbReference type="InterPro" id="IPR017926">
    <property type="entry name" value="GATASE"/>
</dbReference>
<evidence type="ECO:0000313" key="2">
    <source>
        <dbReference type="EMBL" id="GAA6129895.1"/>
    </source>
</evidence>
<protein>
    <submittedName>
        <fullName evidence="2">GMP synthase</fullName>
    </submittedName>
</protein>
<feature type="domain" description="Glutamine amidotransferase" evidence="1">
    <location>
        <begin position="85"/>
        <end position="187"/>
    </location>
</feature>
<keyword evidence="3" id="KW-1185">Reference proteome</keyword>
<dbReference type="Pfam" id="PF00117">
    <property type="entry name" value="GATase"/>
    <property type="match status" value="1"/>
</dbReference>
<dbReference type="InterPro" id="IPR044992">
    <property type="entry name" value="ChyE-like"/>
</dbReference>
<accession>A0ABP9ZKA5</accession>
<reference evidence="2 3" key="1">
    <citation type="submission" date="2024-04" db="EMBL/GenBank/DDBJ databases">
        <title>Draft genome sequence of Halopseudomonas sabulinigri NBRC 116187.</title>
        <authorList>
            <person name="Miyakawa T."/>
            <person name="Kusuya Y."/>
            <person name="Miura T."/>
        </authorList>
    </citation>
    <scope>NUCLEOTIDE SEQUENCE [LARGE SCALE GENOMIC DNA]</scope>
    <source>
        <strain evidence="2 3">4NH20-0042</strain>
    </source>
</reference>
<gene>
    <name evidence="2" type="ORF">NBRC116187_02550</name>
</gene>
<name>A0ABP9ZKA5_9GAMM</name>